<dbReference type="AlphaFoldDB" id="A0A0A9GD59"/>
<evidence type="ECO:0000313" key="1">
    <source>
        <dbReference type="EMBL" id="JAE22442.1"/>
    </source>
</evidence>
<name>A0A0A9GD59_ARUDO</name>
<organism evidence="1">
    <name type="scientific">Arundo donax</name>
    <name type="common">Giant reed</name>
    <name type="synonym">Donax arundinaceus</name>
    <dbReference type="NCBI Taxonomy" id="35708"/>
    <lineage>
        <taxon>Eukaryota</taxon>
        <taxon>Viridiplantae</taxon>
        <taxon>Streptophyta</taxon>
        <taxon>Embryophyta</taxon>
        <taxon>Tracheophyta</taxon>
        <taxon>Spermatophyta</taxon>
        <taxon>Magnoliopsida</taxon>
        <taxon>Liliopsida</taxon>
        <taxon>Poales</taxon>
        <taxon>Poaceae</taxon>
        <taxon>PACMAD clade</taxon>
        <taxon>Arundinoideae</taxon>
        <taxon>Arundineae</taxon>
        <taxon>Arundo</taxon>
    </lineage>
</organism>
<dbReference type="EMBL" id="GBRH01175454">
    <property type="protein sequence ID" value="JAE22442.1"/>
    <property type="molecule type" value="Transcribed_RNA"/>
</dbReference>
<accession>A0A0A9GD59</accession>
<reference evidence="1" key="2">
    <citation type="journal article" date="2015" name="Data Brief">
        <title>Shoot transcriptome of the giant reed, Arundo donax.</title>
        <authorList>
            <person name="Barrero R.A."/>
            <person name="Guerrero F.D."/>
            <person name="Moolhuijzen P."/>
            <person name="Goolsby J.A."/>
            <person name="Tidwell J."/>
            <person name="Bellgard S.E."/>
            <person name="Bellgard M.I."/>
        </authorList>
    </citation>
    <scope>NUCLEOTIDE SEQUENCE</scope>
    <source>
        <tissue evidence="1">Shoot tissue taken approximately 20 cm above the soil surface</tissue>
    </source>
</reference>
<reference evidence="1" key="1">
    <citation type="submission" date="2014-09" db="EMBL/GenBank/DDBJ databases">
        <authorList>
            <person name="Magalhaes I.L.F."/>
            <person name="Oliveira U."/>
            <person name="Santos F.R."/>
            <person name="Vidigal T.H.D.A."/>
            <person name="Brescovit A.D."/>
            <person name="Santos A.J."/>
        </authorList>
    </citation>
    <scope>NUCLEOTIDE SEQUENCE</scope>
    <source>
        <tissue evidence="1">Shoot tissue taken approximately 20 cm above the soil surface</tissue>
    </source>
</reference>
<protein>
    <submittedName>
        <fullName evidence="1">Uncharacterized protein</fullName>
    </submittedName>
</protein>
<sequence length="95" mass="10900">MISWGKTSTLSLFLYQQLILVHISLTFSLSHHRHHHQAPISRREQWIVLDIMITGTPCLGQQMADHCRQYTLLISIITRGHTCPTPILNPTTIMV</sequence>
<proteinExistence type="predicted"/>